<keyword evidence="3" id="KW-1185">Reference proteome</keyword>
<proteinExistence type="predicted"/>
<reference evidence="3" key="1">
    <citation type="submission" date="2015-09" db="EMBL/GenBank/DDBJ databases">
        <authorList>
            <consortium name="Pathogen Informatics"/>
        </authorList>
    </citation>
    <scope>NUCLEOTIDE SEQUENCE [LARGE SCALE GENOMIC DNA]</scope>
    <source>
        <strain evidence="3">Lake Konstanz</strain>
    </source>
</reference>
<dbReference type="VEuPathDB" id="TriTrypDB:BSAL_27575"/>
<sequence length="276" mass="30685">MTGSHGGLAMDTLADMQGDIVQSFLNTSADGAALPNGTPEGSPQAASLNGDEHLPPGDGAVLDETNKPPSPDVEMILPEREVLMAPLDEFPVLQTMGNEIPQLRVHDCVPTVMELLYRTRTKAVMYDAIFVHLDEAEAAAAARQWKRCKEHCLEAVTKFQKFVLLLVFNAFVLYQAQDNSQQQALSLAQKISQHKSQKKSQVTYFRDFLFSTPKLYHRIHHVNLWEGNKQRTCPLAAADTYAFLGEAGVEFAERMGVVSLDGDHRWRSDVLMPNFS</sequence>
<dbReference type="AlphaFoldDB" id="A0A0S4JGE9"/>
<dbReference type="Proteomes" id="UP000051952">
    <property type="component" value="Unassembled WGS sequence"/>
</dbReference>
<accession>A0A0S4JGE9</accession>
<evidence type="ECO:0000256" key="1">
    <source>
        <dbReference type="SAM" id="MobiDB-lite"/>
    </source>
</evidence>
<evidence type="ECO:0000313" key="3">
    <source>
        <dbReference type="Proteomes" id="UP000051952"/>
    </source>
</evidence>
<evidence type="ECO:0000313" key="2">
    <source>
        <dbReference type="EMBL" id="CUG90571.1"/>
    </source>
</evidence>
<dbReference type="EMBL" id="CYKH01001847">
    <property type="protein sequence ID" value="CUG90571.1"/>
    <property type="molecule type" value="Genomic_DNA"/>
</dbReference>
<feature type="region of interest" description="Disordered" evidence="1">
    <location>
        <begin position="31"/>
        <end position="71"/>
    </location>
</feature>
<protein>
    <submittedName>
        <fullName evidence="2">Uncharacterized protein</fullName>
    </submittedName>
</protein>
<organism evidence="2 3">
    <name type="scientific">Bodo saltans</name>
    <name type="common">Flagellated protozoan</name>
    <dbReference type="NCBI Taxonomy" id="75058"/>
    <lineage>
        <taxon>Eukaryota</taxon>
        <taxon>Discoba</taxon>
        <taxon>Euglenozoa</taxon>
        <taxon>Kinetoplastea</taxon>
        <taxon>Metakinetoplastina</taxon>
        <taxon>Eubodonida</taxon>
        <taxon>Bodonidae</taxon>
        <taxon>Bodo</taxon>
    </lineage>
</organism>
<gene>
    <name evidence="2" type="ORF">BSAL_27575</name>
</gene>
<name>A0A0S4JGE9_BODSA</name>